<evidence type="ECO:0000313" key="6">
    <source>
        <dbReference type="EMBL" id="QJF50283.1"/>
    </source>
</evidence>
<dbReference type="KEGG" id="rpon:G3256_03415"/>
<proteinExistence type="inferred from homology"/>
<evidence type="ECO:0000256" key="4">
    <source>
        <dbReference type="SAM" id="Phobius"/>
    </source>
</evidence>
<evidence type="ECO:0000256" key="3">
    <source>
        <dbReference type="ARBA" id="ARBA00022679"/>
    </source>
</evidence>
<sequence>MTGLIDTRSDVAVLAINFNSGDRILRVIRALAEQEQRFSRVLVVDNASEDGSDQKVQEVFPEVEILAMGQNAGLSKARNAGLEALDTPVVLMLDHDIYVQPGSVTAMLDAMRTSKSQVVCPRIRLQPEKNIVQADGATAHFVGTLGLCNAYRTLADTPATSGPVDGCIGACMLVARDEVLAAGGFEPMMFFYFEDLEFSLRMRALGHQIWCEAGAEVLHERGDGTPGLSFRGKGTYPEHRAYFSMRHRLLTIFLHYRWRTILLLAPALVLYELASLVSAIGMGKPRAWGKAWIWQVQNRREILRRRGWIQSRRVRGDRDLLSGGPLPLAPGFLTSRTQKSLAHGFSLLLDGYWRLARRFVA</sequence>
<dbReference type="Gene3D" id="3.90.550.10">
    <property type="entry name" value="Spore Coat Polysaccharide Biosynthesis Protein SpsA, Chain A"/>
    <property type="match status" value="1"/>
</dbReference>
<feature type="domain" description="Glycosyltransferase 2-like" evidence="5">
    <location>
        <begin position="16"/>
        <end position="128"/>
    </location>
</feature>
<keyword evidence="4" id="KW-0812">Transmembrane</keyword>
<keyword evidence="4" id="KW-0472">Membrane</keyword>
<evidence type="ECO:0000313" key="7">
    <source>
        <dbReference type="Proteomes" id="UP000503308"/>
    </source>
</evidence>
<evidence type="ECO:0000259" key="5">
    <source>
        <dbReference type="Pfam" id="PF00535"/>
    </source>
</evidence>
<dbReference type="AlphaFoldDB" id="A0A858SRI1"/>
<keyword evidence="7" id="KW-1185">Reference proteome</keyword>
<dbReference type="EMBL" id="CP048788">
    <property type="protein sequence ID" value="QJF50283.1"/>
    <property type="molecule type" value="Genomic_DNA"/>
</dbReference>
<gene>
    <name evidence="6" type="ORF">G3256_03415</name>
</gene>
<dbReference type="Proteomes" id="UP000503308">
    <property type="component" value="Chromosome"/>
</dbReference>
<evidence type="ECO:0000256" key="1">
    <source>
        <dbReference type="ARBA" id="ARBA00006739"/>
    </source>
</evidence>
<reference evidence="6 7" key="1">
    <citation type="submission" date="2020-02" db="EMBL/GenBank/DDBJ databases">
        <title>Genome sequence of Roseobacter ponti.</title>
        <authorList>
            <person name="Hollensteiner J."/>
            <person name="Schneider D."/>
            <person name="Poehlein A."/>
            <person name="Daniel R."/>
        </authorList>
    </citation>
    <scope>NUCLEOTIDE SEQUENCE [LARGE SCALE GENOMIC DNA]</scope>
    <source>
        <strain evidence="6 7">DSM 106830</strain>
    </source>
</reference>
<dbReference type="SUPFAM" id="SSF53448">
    <property type="entry name" value="Nucleotide-diphospho-sugar transferases"/>
    <property type="match status" value="1"/>
</dbReference>
<dbReference type="GO" id="GO:0016757">
    <property type="term" value="F:glycosyltransferase activity"/>
    <property type="evidence" value="ECO:0007669"/>
    <property type="project" value="UniProtKB-KW"/>
</dbReference>
<dbReference type="RefSeq" id="WP_169639500.1">
    <property type="nucleotide sequence ID" value="NZ_CP048788.1"/>
</dbReference>
<comment type="similarity">
    <text evidence="1">Belongs to the glycosyltransferase 2 family.</text>
</comment>
<name>A0A858SRI1_9RHOB</name>
<dbReference type="PANTHER" id="PTHR43179:SF12">
    <property type="entry name" value="GALACTOFURANOSYLTRANSFERASE GLFT2"/>
    <property type="match status" value="1"/>
</dbReference>
<organism evidence="6 7">
    <name type="scientific">Roseobacter ponti</name>
    <dbReference type="NCBI Taxonomy" id="1891787"/>
    <lineage>
        <taxon>Bacteria</taxon>
        <taxon>Pseudomonadati</taxon>
        <taxon>Pseudomonadota</taxon>
        <taxon>Alphaproteobacteria</taxon>
        <taxon>Rhodobacterales</taxon>
        <taxon>Roseobacteraceae</taxon>
        <taxon>Roseobacter</taxon>
    </lineage>
</organism>
<keyword evidence="3 6" id="KW-0808">Transferase</keyword>
<dbReference type="InterPro" id="IPR029044">
    <property type="entry name" value="Nucleotide-diphossugar_trans"/>
</dbReference>
<feature type="transmembrane region" description="Helical" evidence="4">
    <location>
        <begin position="258"/>
        <end position="280"/>
    </location>
</feature>
<keyword evidence="4" id="KW-1133">Transmembrane helix</keyword>
<protein>
    <submittedName>
        <fullName evidence="6">Glycosyltransferase family 2 protein</fullName>
    </submittedName>
</protein>
<dbReference type="InterPro" id="IPR001173">
    <property type="entry name" value="Glyco_trans_2-like"/>
</dbReference>
<dbReference type="PANTHER" id="PTHR43179">
    <property type="entry name" value="RHAMNOSYLTRANSFERASE WBBL"/>
    <property type="match status" value="1"/>
</dbReference>
<dbReference type="Pfam" id="PF00535">
    <property type="entry name" value="Glycos_transf_2"/>
    <property type="match status" value="1"/>
</dbReference>
<keyword evidence="2" id="KW-0328">Glycosyltransferase</keyword>
<evidence type="ECO:0000256" key="2">
    <source>
        <dbReference type="ARBA" id="ARBA00022676"/>
    </source>
</evidence>
<accession>A0A858SRI1</accession>